<dbReference type="InterPro" id="IPR011066">
    <property type="entry name" value="MscS_channel_C_sf"/>
</dbReference>
<feature type="transmembrane region" description="Helical" evidence="7">
    <location>
        <begin position="159"/>
        <end position="177"/>
    </location>
</feature>
<evidence type="ECO:0000256" key="1">
    <source>
        <dbReference type="ARBA" id="ARBA00004651"/>
    </source>
</evidence>
<dbReference type="Pfam" id="PF21088">
    <property type="entry name" value="MS_channel_1st"/>
    <property type="match status" value="1"/>
</dbReference>
<evidence type="ECO:0000259" key="10">
    <source>
        <dbReference type="Pfam" id="PF21088"/>
    </source>
</evidence>
<keyword evidence="12" id="KW-1185">Reference proteome</keyword>
<dbReference type="InterPro" id="IPR006685">
    <property type="entry name" value="MscS_channel_2nd"/>
</dbReference>
<sequence length="360" mass="41404">MTWELFLSEQHLKKLGIAITIFLLFLLLRKIFAKYIYTFLLRISKKAPNDFFSYLFESFKKPLQWLFITIGLYIAVRYYPYLNHQSDSFVKLLRASIIALIGWGFFNLSSGSHHLFRKINETTTIQIDDILIPFLSRILQFIVVALTISVILQELDYKIDGFIAGLGLGGLAISLAAKEALANLFGGIVLITEKPFTIGDWVMTPSVEGTVEDISFRSTKIRTFSQAIVTVPNATLANEPITNWSKMGKRQIKFTIRVTYDNPASKIKHIVQRIEQLLKSNPDIHPETILVSADTYQEDGIDIFLYFFTKTTDWEAYLNIRQQINLDILEIIDDEEVTIAIPSRRLLMDDKEFESLKDKR</sequence>
<dbReference type="Proteomes" id="UP000321491">
    <property type="component" value="Unassembled WGS sequence"/>
</dbReference>
<dbReference type="InterPro" id="IPR011014">
    <property type="entry name" value="MscS_channel_TM-2"/>
</dbReference>
<dbReference type="AlphaFoldDB" id="A0A511UW68"/>
<dbReference type="SUPFAM" id="SSF82861">
    <property type="entry name" value="Mechanosensitive channel protein MscS (YggB), transmembrane region"/>
    <property type="match status" value="1"/>
</dbReference>
<evidence type="ECO:0000313" key="12">
    <source>
        <dbReference type="Proteomes" id="UP000321491"/>
    </source>
</evidence>
<dbReference type="Pfam" id="PF21082">
    <property type="entry name" value="MS_channel_3rd"/>
    <property type="match status" value="1"/>
</dbReference>
<dbReference type="Pfam" id="PF00924">
    <property type="entry name" value="MS_channel_2nd"/>
    <property type="match status" value="1"/>
</dbReference>
<feature type="transmembrane region" description="Helical" evidence="7">
    <location>
        <begin position="92"/>
        <end position="109"/>
    </location>
</feature>
<dbReference type="Gene3D" id="2.30.30.60">
    <property type="match status" value="1"/>
</dbReference>
<evidence type="ECO:0000256" key="4">
    <source>
        <dbReference type="ARBA" id="ARBA00022692"/>
    </source>
</evidence>
<dbReference type="GO" id="GO:0005886">
    <property type="term" value="C:plasma membrane"/>
    <property type="evidence" value="ECO:0007669"/>
    <property type="project" value="UniProtKB-SubCell"/>
</dbReference>
<dbReference type="InterPro" id="IPR049142">
    <property type="entry name" value="MS_channel_1st"/>
</dbReference>
<dbReference type="Gene3D" id="3.30.70.100">
    <property type="match status" value="1"/>
</dbReference>
<keyword evidence="4 7" id="KW-0812">Transmembrane</keyword>
<comment type="similarity">
    <text evidence="2">Belongs to the MscS (TC 1.A.23) family.</text>
</comment>
<evidence type="ECO:0000256" key="5">
    <source>
        <dbReference type="ARBA" id="ARBA00022989"/>
    </source>
</evidence>
<dbReference type="InterPro" id="IPR010920">
    <property type="entry name" value="LSM_dom_sf"/>
</dbReference>
<comment type="subcellular location">
    <subcellularLocation>
        <location evidence="1">Cell membrane</location>
        <topology evidence="1">Multi-pass membrane protein</topology>
    </subcellularLocation>
</comment>
<dbReference type="PANTHER" id="PTHR43634:SF2">
    <property type="entry name" value="LOW CONDUCTANCE MECHANOSENSITIVE CHANNEL YNAI"/>
    <property type="match status" value="1"/>
</dbReference>
<proteinExistence type="inferred from homology"/>
<evidence type="ECO:0000256" key="6">
    <source>
        <dbReference type="ARBA" id="ARBA00023136"/>
    </source>
</evidence>
<evidence type="ECO:0000256" key="2">
    <source>
        <dbReference type="ARBA" id="ARBA00008017"/>
    </source>
</evidence>
<gene>
    <name evidence="11" type="primary">yhdY</name>
    <name evidence="11" type="ORF">CQU01_10620</name>
</gene>
<dbReference type="InterPro" id="IPR049278">
    <property type="entry name" value="MS_channel_C"/>
</dbReference>
<feature type="domain" description="Mechanosensitive ion channel transmembrane helices 2/3" evidence="10">
    <location>
        <begin position="138"/>
        <end position="178"/>
    </location>
</feature>
<reference evidence="11 12" key="1">
    <citation type="submission" date="2019-07" db="EMBL/GenBank/DDBJ databases">
        <title>Whole genome shotgun sequence of Cerasibacillus quisquiliarum NBRC 102429.</title>
        <authorList>
            <person name="Hosoyama A."/>
            <person name="Uohara A."/>
            <person name="Ohji S."/>
            <person name="Ichikawa N."/>
        </authorList>
    </citation>
    <scope>NUCLEOTIDE SEQUENCE [LARGE SCALE GENOMIC DNA]</scope>
    <source>
        <strain evidence="11 12">NBRC 102429</strain>
    </source>
</reference>
<organism evidence="11 12">
    <name type="scientific">Cerasibacillus quisquiliarum</name>
    <dbReference type="NCBI Taxonomy" id="227865"/>
    <lineage>
        <taxon>Bacteria</taxon>
        <taxon>Bacillati</taxon>
        <taxon>Bacillota</taxon>
        <taxon>Bacilli</taxon>
        <taxon>Bacillales</taxon>
        <taxon>Bacillaceae</taxon>
        <taxon>Cerasibacillus</taxon>
    </lineage>
</organism>
<dbReference type="Gene3D" id="1.10.287.1260">
    <property type="match status" value="1"/>
</dbReference>
<dbReference type="EMBL" id="BJXW01000011">
    <property type="protein sequence ID" value="GEN30824.1"/>
    <property type="molecule type" value="Genomic_DNA"/>
</dbReference>
<dbReference type="PANTHER" id="PTHR43634">
    <property type="entry name" value="OW CONDUCTANCE MECHANOSENSITIVE CHANNEL"/>
    <property type="match status" value="1"/>
</dbReference>
<accession>A0A511UW68</accession>
<dbReference type="SUPFAM" id="SSF82689">
    <property type="entry name" value="Mechanosensitive channel protein MscS (YggB), C-terminal domain"/>
    <property type="match status" value="1"/>
</dbReference>
<dbReference type="InterPro" id="IPR023408">
    <property type="entry name" value="MscS_beta-dom_sf"/>
</dbReference>
<name>A0A511UW68_9BACI</name>
<keyword evidence="3" id="KW-1003">Cell membrane</keyword>
<feature type="domain" description="Mechanosensitive ion channel MscS" evidence="8">
    <location>
        <begin position="181"/>
        <end position="246"/>
    </location>
</feature>
<evidence type="ECO:0000313" key="11">
    <source>
        <dbReference type="EMBL" id="GEN30824.1"/>
    </source>
</evidence>
<feature type="transmembrane region" description="Helical" evidence="7">
    <location>
        <begin position="15"/>
        <end position="41"/>
    </location>
</feature>
<dbReference type="RefSeq" id="WP_146936466.1">
    <property type="nucleotide sequence ID" value="NZ_BJXW01000011.1"/>
</dbReference>
<feature type="domain" description="Mechanosensitive ion channel MscS C-terminal" evidence="9">
    <location>
        <begin position="252"/>
        <end position="337"/>
    </location>
</feature>
<evidence type="ECO:0000259" key="9">
    <source>
        <dbReference type="Pfam" id="PF21082"/>
    </source>
</evidence>
<protein>
    <submittedName>
        <fullName evidence="11">Putative MscS family protein YhdY</fullName>
    </submittedName>
</protein>
<dbReference type="OrthoDB" id="9809206at2"/>
<feature type="transmembrane region" description="Helical" evidence="7">
    <location>
        <begin position="62"/>
        <end position="80"/>
    </location>
</feature>
<feature type="transmembrane region" description="Helical" evidence="7">
    <location>
        <begin position="130"/>
        <end position="153"/>
    </location>
</feature>
<dbReference type="SUPFAM" id="SSF50182">
    <property type="entry name" value="Sm-like ribonucleoproteins"/>
    <property type="match status" value="1"/>
</dbReference>
<dbReference type="GO" id="GO:0055085">
    <property type="term" value="P:transmembrane transport"/>
    <property type="evidence" value="ECO:0007669"/>
    <property type="project" value="InterPro"/>
</dbReference>
<evidence type="ECO:0000256" key="7">
    <source>
        <dbReference type="SAM" id="Phobius"/>
    </source>
</evidence>
<keyword evidence="5 7" id="KW-1133">Transmembrane helix</keyword>
<keyword evidence="6 7" id="KW-0472">Membrane</keyword>
<evidence type="ECO:0000259" key="8">
    <source>
        <dbReference type="Pfam" id="PF00924"/>
    </source>
</evidence>
<evidence type="ECO:0000256" key="3">
    <source>
        <dbReference type="ARBA" id="ARBA00022475"/>
    </source>
</evidence>
<comment type="caution">
    <text evidence="11">The sequence shown here is derived from an EMBL/GenBank/DDBJ whole genome shotgun (WGS) entry which is preliminary data.</text>
</comment>
<dbReference type="InterPro" id="IPR045042">
    <property type="entry name" value="YnaI-like"/>
</dbReference>